<keyword evidence="3" id="KW-1185">Reference proteome</keyword>
<evidence type="ECO:0000313" key="3">
    <source>
        <dbReference type="Proteomes" id="UP000321574"/>
    </source>
</evidence>
<reference evidence="2 3" key="1">
    <citation type="submission" date="2019-06" db="EMBL/GenBank/DDBJ databases">
        <title>Cerasibacillus sp. nov., isolated from maize field.</title>
        <authorList>
            <person name="Lin S.-Y."/>
            <person name="Tsai C.-F."/>
            <person name="Young C.-C."/>
        </authorList>
    </citation>
    <scope>NUCLEOTIDE SEQUENCE [LARGE SCALE GENOMIC DNA]</scope>
    <source>
        <strain evidence="2 3">CC-CFT480</strain>
    </source>
</reference>
<dbReference type="Pfam" id="PF07901">
    <property type="entry name" value="DUF1672"/>
    <property type="match status" value="1"/>
</dbReference>
<proteinExistence type="predicted"/>
<sequence>MDEEVLTLKKITIWFITCGVLFLGGCFNVDNTKKETKQPNQEDEQYISVQDYDGEGYTLRGGQDEAVDIAKQHKEKIVKAVEEFFLDNYKTEVKVNHFIGAKDAVSVTVESVNEPFFYSYAIVPVDFKSKTVATDRVFTLEGEVEQDIQTGLYAMAYEEEFSNLDRYLENMKSKYPVIGRLEVTYQNTNNIRGYATPFYFISSASYTLDELYDEYINEPSMSKSEVKKLFKRTPIDSKGINISINLFMEEENVEPNKEIFDKIIHDIESMKDLPKASYSIFLNDNFINAQTGSGKKDNTLSRKSPNKIIKK</sequence>
<name>A0A5C8P0C0_9BACI</name>
<keyword evidence="1" id="KW-0812">Transmembrane</keyword>
<protein>
    <submittedName>
        <fullName evidence="2">DUF1672 family protein</fullName>
    </submittedName>
</protein>
<dbReference type="EMBL" id="VDUW01000002">
    <property type="protein sequence ID" value="TXL66737.1"/>
    <property type="molecule type" value="Genomic_DNA"/>
</dbReference>
<gene>
    <name evidence="2" type="ORF">FHP05_04965</name>
</gene>
<evidence type="ECO:0000313" key="2">
    <source>
        <dbReference type="EMBL" id="TXL66737.1"/>
    </source>
</evidence>
<organism evidence="2 3">
    <name type="scientific">Cerasibacillus terrae</name>
    <dbReference type="NCBI Taxonomy" id="2498845"/>
    <lineage>
        <taxon>Bacteria</taxon>
        <taxon>Bacillati</taxon>
        <taxon>Bacillota</taxon>
        <taxon>Bacilli</taxon>
        <taxon>Bacillales</taxon>
        <taxon>Bacillaceae</taxon>
        <taxon>Cerasibacillus</taxon>
    </lineage>
</organism>
<comment type="caution">
    <text evidence="2">The sequence shown here is derived from an EMBL/GenBank/DDBJ whole genome shotgun (WGS) entry which is preliminary data.</text>
</comment>
<feature type="transmembrane region" description="Helical" evidence="1">
    <location>
        <begin position="12"/>
        <end position="29"/>
    </location>
</feature>
<evidence type="ECO:0000256" key="1">
    <source>
        <dbReference type="SAM" id="Phobius"/>
    </source>
</evidence>
<dbReference type="Proteomes" id="UP000321574">
    <property type="component" value="Unassembled WGS sequence"/>
</dbReference>
<keyword evidence="1" id="KW-0472">Membrane</keyword>
<dbReference type="OrthoDB" id="2360336at2"/>
<dbReference type="AlphaFoldDB" id="A0A5C8P0C0"/>
<accession>A0A5C8P0C0</accession>
<dbReference type="InterPro" id="IPR012873">
    <property type="entry name" value="DUF1672"/>
</dbReference>
<keyword evidence="1" id="KW-1133">Transmembrane helix</keyword>